<dbReference type="RefSeq" id="WP_344753814.1">
    <property type="nucleotide sequence ID" value="NZ_BAABBW010000003.1"/>
</dbReference>
<dbReference type="Proteomes" id="UP001501079">
    <property type="component" value="Unassembled WGS sequence"/>
</dbReference>
<evidence type="ECO:0008006" key="5">
    <source>
        <dbReference type="Google" id="ProtNLM"/>
    </source>
</evidence>
<dbReference type="InterPro" id="IPR051159">
    <property type="entry name" value="Hexapeptide_acetyltransf"/>
</dbReference>
<keyword evidence="1" id="KW-0808">Transferase</keyword>
<dbReference type="Pfam" id="PF00132">
    <property type="entry name" value="Hexapep"/>
    <property type="match status" value="1"/>
</dbReference>
<dbReference type="PANTHER" id="PTHR23416:SF78">
    <property type="entry name" value="LIPOPOLYSACCHARIDE BIOSYNTHESIS O-ACETYL TRANSFERASE WBBJ-RELATED"/>
    <property type="match status" value="1"/>
</dbReference>
<dbReference type="EMBL" id="BAABBW010000003">
    <property type="protein sequence ID" value="GAA4174859.1"/>
    <property type="molecule type" value="Genomic_DNA"/>
</dbReference>
<dbReference type="PANTHER" id="PTHR23416">
    <property type="entry name" value="SIALIC ACID SYNTHASE-RELATED"/>
    <property type="match status" value="1"/>
</dbReference>
<proteinExistence type="predicted"/>
<evidence type="ECO:0000313" key="3">
    <source>
        <dbReference type="EMBL" id="GAA4174859.1"/>
    </source>
</evidence>
<dbReference type="PROSITE" id="PS00101">
    <property type="entry name" value="HEXAPEP_TRANSFERASES"/>
    <property type="match status" value="1"/>
</dbReference>
<evidence type="ECO:0000256" key="2">
    <source>
        <dbReference type="ARBA" id="ARBA00022737"/>
    </source>
</evidence>
<keyword evidence="2" id="KW-0677">Repeat</keyword>
<protein>
    <recommendedName>
        <fullName evidence="5">Acyltransferase</fullName>
    </recommendedName>
</protein>
<keyword evidence="4" id="KW-1185">Reference proteome</keyword>
<dbReference type="CDD" id="cd04647">
    <property type="entry name" value="LbH_MAT_like"/>
    <property type="match status" value="1"/>
</dbReference>
<name>A0ABP8A0D8_9MICO</name>
<dbReference type="InterPro" id="IPR018357">
    <property type="entry name" value="Hexapep_transf_CS"/>
</dbReference>
<dbReference type="InterPro" id="IPR001451">
    <property type="entry name" value="Hexapep"/>
</dbReference>
<comment type="caution">
    <text evidence="3">The sequence shown here is derived from an EMBL/GenBank/DDBJ whole genome shotgun (WGS) entry which is preliminary data.</text>
</comment>
<dbReference type="Pfam" id="PF14602">
    <property type="entry name" value="Hexapep_2"/>
    <property type="match status" value="1"/>
</dbReference>
<reference evidence="4" key="1">
    <citation type="journal article" date="2019" name="Int. J. Syst. Evol. Microbiol.">
        <title>The Global Catalogue of Microorganisms (GCM) 10K type strain sequencing project: providing services to taxonomists for standard genome sequencing and annotation.</title>
        <authorList>
            <consortium name="The Broad Institute Genomics Platform"/>
            <consortium name="The Broad Institute Genome Sequencing Center for Infectious Disease"/>
            <person name="Wu L."/>
            <person name="Ma J."/>
        </authorList>
    </citation>
    <scope>NUCLEOTIDE SEQUENCE [LARGE SCALE GENOMIC DNA]</scope>
    <source>
        <strain evidence="4">JCM 17591</strain>
    </source>
</reference>
<evidence type="ECO:0000256" key="1">
    <source>
        <dbReference type="ARBA" id="ARBA00022679"/>
    </source>
</evidence>
<accession>A0ABP8A0D8</accession>
<gene>
    <name evidence="3" type="ORF">GCM10022287_19370</name>
</gene>
<dbReference type="InterPro" id="IPR011004">
    <property type="entry name" value="Trimer_LpxA-like_sf"/>
</dbReference>
<organism evidence="3 4">
    <name type="scientific">Gryllotalpicola koreensis</name>
    <dbReference type="NCBI Taxonomy" id="993086"/>
    <lineage>
        <taxon>Bacteria</taxon>
        <taxon>Bacillati</taxon>
        <taxon>Actinomycetota</taxon>
        <taxon>Actinomycetes</taxon>
        <taxon>Micrococcales</taxon>
        <taxon>Microbacteriaceae</taxon>
        <taxon>Gryllotalpicola</taxon>
    </lineage>
</organism>
<evidence type="ECO:0000313" key="4">
    <source>
        <dbReference type="Proteomes" id="UP001501079"/>
    </source>
</evidence>
<dbReference type="Gene3D" id="2.160.10.10">
    <property type="entry name" value="Hexapeptide repeat proteins"/>
    <property type="match status" value="1"/>
</dbReference>
<sequence length="244" mass="25297">MTAGAQPRTPLQAAAERRIRALVDRAYGKERGLDSGIDAGLPIADLAGWVAEKGAARLRGELRRVPGGYLGPGVRLRGRRSLRLGRAVSLQRGVLIDARSVHGVQLGDSTTVDEFAVLRASGVIRNLGQGIRIGSRTAIGVRNFLHGGGGIDIGDDCLLGPDVAVLSENHIADDLDVPIRAQGEKRARVVIEDDVWLGAKAVVLAGVTIGRGAIVAAGAVVTKDVEAGAIVGGVPAREIGRRGA</sequence>
<dbReference type="SUPFAM" id="SSF51161">
    <property type="entry name" value="Trimeric LpxA-like enzymes"/>
    <property type="match status" value="1"/>
</dbReference>